<dbReference type="Gene3D" id="1.20.120.450">
    <property type="entry name" value="dinb family like domain"/>
    <property type="match status" value="1"/>
</dbReference>
<dbReference type="Proteomes" id="UP001468798">
    <property type="component" value="Unassembled WGS sequence"/>
</dbReference>
<comment type="caution">
    <text evidence="1">The sequence shown here is derived from an EMBL/GenBank/DDBJ whole genome shotgun (WGS) entry which is preliminary data.</text>
</comment>
<sequence length="156" mass="17928">MILPKNEYIMASIYDTSDNTQLINRIQKLNASSTPLWGKMSVDQMCEHCIAAINVAFGKQDLTISFPMRLLGRLLKNKAFNSDFGKNSPTAKEFRITAHSDFEKSQAQLIACVQEFAKGTSVITVMHHPFWGKMSYEDWDKLMYRHLDHHLRQFGV</sequence>
<name>A0ABU9NSI5_9FLAO</name>
<reference evidence="1 2" key="1">
    <citation type="submission" date="2024-03" db="EMBL/GenBank/DDBJ databases">
        <title>Two novel species of the genus Flavobacterium exhibiting potentially degradation of complex polysaccharides.</title>
        <authorList>
            <person name="Lian X."/>
        </authorList>
    </citation>
    <scope>NUCLEOTIDE SEQUENCE [LARGE SCALE GENOMIC DNA]</scope>
    <source>
        <strain evidence="1 2">N6</strain>
    </source>
</reference>
<evidence type="ECO:0000313" key="2">
    <source>
        <dbReference type="Proteomes" id="UP001468798"/>
    </source>
</evidence>
<dbReference type="InterPro" id="IPR011463">
    <property type="entry name" value="DUF1569"/>
</dbReference>
<protein>
    <submittedName>
        <fullName evidence="1">DUF1569 domain-containing protein</fullName>
    </submittedName>
</protein>
<gene>
    <name evidence="1" type="ORF">WFZ86_17160</name>
</gene>
<keyword evidence="2" id="KW-1185">Reference proteome</keyword>
<dbReference type="EMBL" id="JBCGDP010000021">
    <property type="protein sequence ID" value="MEM0578236.1"/>
    <property type="molecule type" value="Genomic_DNA"/>
</dbReference>
<dbReference type="RefSeq" id="WP_342693067.1">
    <property type="nucleotide sequence ID" value="NZ_JBCGDP010000021.1"/>
</dbReference>
<organism evidence="1 2">
    <name type="scientific">Flavobacterium polysaccharolyticum</name>
    <dbReference type="NCBI Taxonomy" id="3133148"/>
    <lineage>
        <taxon>Bacteria</taxon>
        <taxon>Pseudomonadati</taxon>
        <taxon>Bacteroidota</taxon>
        <taxon>Flavobacteriia</taxon>
        <taxon>Flavobacteriales</taxon>
        <taxon>Flavobacteriaceae</taxon>
        <taxon>Flavobacterium</taxon>
    </lineage>
</organism>
<evidence type="ECO:0000313" key="1">
    <source>
        <dbReference type="EMBL" id="MEM0578236.1"/>
    </source>
</evidence>
<dbReference type="Pfam" id="PF07606">
    <property type="entry name" value="DUF1569"/>
    <property type="match status" value="1"/>
</dbReference>
<accession>A0ABU9NSI5</accession>
<dbReference type="InterPro" id="IPR034660">
    <property type="entry name" value="DinB/YfiT-like"/>
</dbReference>
<proteinExistence type="predicted"/>